<gene>
    <name evidence="1" type="ORF">SU86_005210</name>
</gene>
<name>A0A3G1B700_9ARCH</name>
<evidence type="ECO:0000313" key="2">
    <source>
        <dbReference type="Proteomes" id="UP000266745"/>
    </source>
</evidence>
<evidence type="ECO:0000313" key="1">
    <source>
        <dbReference type="EMBL" id="AJZ75860.1"/>
    </source>
</evidence>
<keyword evidence="2" id="KW-1185">Reference proteome</keyword>
<dbReference type="OrthoDB" id="9070at2157"/>
<protein>
    <submittedName>
        <fullName evidence="1">Uncharacterized protein</fullName>
    </submittedName>
</protein>
<reference evidence="1 2" key="1">
    <citation type="journal article" date="2016" name="Sci. Rep.">
        <title>A novel ammonia-oxidizing archaeon from wastewater treatment plant: Its enrichment, physiological and genomic characteristics.</title>
        <authorList>
            <person name="Li Y."/>
            <person name="Ding K."/>
            <person name="Wen X."/>
            <person name="Zhang B."/>
            <person name="Shen B."/>
            <person name="Yang Y."/>
        </authorList>
    </citation>
    <scope>NUCLEOTIDE SEQUENCE [LARGE SCALE GENOMIC DNA]</scope>
    <source>
        <strain evidence="1 2">SAT1</strain>
    </source>
</reference>
<dbReference type="EMBL" id="CP011097">
    <property type="protein sequence ID" value="AJZ75860.1"/>
    <property type="molecule type" value="Genomic_DNA"/>
</dbReference>
<organism evidence="1 2">
    <name type="scientific">Candidatus Nitrosotenuis cloacae</name>
    <dbReference type="NCBI Taxonomy" id="1603555"/>
    <lineage>
        <taxon>Archaea</taxon>
        <taxon>Nitrososphaerota</taxon>
        <taxon>Candidatus Nitrosotenuis</taxon>
    </lineage>
</organism>
<proteinExistence type="predicted"/>
<dbReference type="Proteomes" id="UP000266745">
    <property type="component" value="Chromosome"/>
</dbReference>
<dbReference type="RefSeq" id="WP_048188713.1">
    <property type="nucleotide sequence ID" value="NZ_CP011097.1"/>
</dbReference>
<dbReference type="GeneID" id="24875797"/>
<dbReference type="KEGG" id="tah:SU86_005210"/>
<dbReference type="AlphaFoldDB" id="A0A3G1B700"/>
<sequence length="115" mass="13002">MPHIVFDGTIDLSVLYSSFVPFVTKQPCIIKLNDLFLSQSKKSTLVSTIVIDEKNQQFLIEIFAKEQKTTVRLYPGTDPEKTDGVKISLSYMARIIQKTFPGMIISKTNIGEFIL</sequence>
<accession>A0A3G1B700</accession>